<name>A0ABT9J3J2_9BACL</name>
<comment type="caution">
    <text evidence="2">The sequence shown here is derived from an EMBL/GenBank/DDBJ whole genome shotgun (WGS) entry which is preliminary data.</text>
</comment>
<feature type="transmembrane region" description="Helical" evidence="1">
    <location>
        <begin position="68"/>
        <end position="91"/>
    </location>
</feature>
<keyword evidence="3" id="KW-1185">Reference proteome</keyword>
<accession>A0ABT9J3J2</accession>
<reference evidence="2 3" key="1">
    <citation type="submission" date="2023-08" db="EMBL/GenBank/DDBJ databases">
        <authorList>
            <person name="Park J.-S."/>
        </authorList>
    </citation>
    <scope>NUCLEOTIDE SEQUENCE [LARGE SCALE GENOMIC DNA]</scope>
    <source>
        <strain evidence="2 3">2205SS18-9</strain>
    </source>
</reference>
<feature type="transmembrane region" description="Helical" evidence="1">
    <location>
        <begin position="34"/>
        <end position="56"/>
    </location>
</feature>
<evidence type="ECO:0000313" key="3">
    <source>
        <dbReference type="Proteomes" id="UP001231941"/>
    </source>
</evidence>
<dbReference type="Proteomes" id="UP001231941">
    <property type="component" value="Unassembled WGS sequence"/>
</dbReference>
<dbReference type="EMBL" id="JAVAMP010000012">
    <property type="protein sequence ID" value="MDP5276190.1"/>
    <property type="molecule type" value="Genomic_DNA"/>
</dbReference>
<proteinExistence type="predicted"/>
<evidence type="ECO:0000313" key="2">
    <source>
        <dbReference type="EMBL" id="MDP5276190.1"/>
    </source>
</evidence>
<keyword evidence="1" id="KW-0812">Transmembrane</keyword>
<organism evidence="2 3">
    <name type="scientific">Chengkuizengella axinellae</name>
    <dbReference type="NCBI Taxonomy" id="3064388"/>
    <lineage>
        <taxon>Bacteria</taxon>
        <taxon>Bacillati</taxon>
        <taxon>Bacillota</taxon>
        <taxon>Bacilli</taxon>
        <taxon>Bacillales</taxon>
        <taxon>Paenibacillaceae</taxon>
        <taxon>Chengkuizengella</taxon>
    </lineage>
</organism>
<dbReference type="RefSeq" id="WP_305993501.1">
    <property type="nucleotide sequence ID" value="NZ_JAVAMP010000012.1"/>
</dbReference>
<gene>
    <name evidence="2" type="ORF">Q5Y73_19010</name>
</gene>
<keyword evidence="1" id="KW-0472">Membrane</keyword>
<keyword evidence="1" id="KW-1133">Transmembrane helix</keyword>
<sequence length="93" mass="10890">MIWIVPLLWFILTASLSISSLVFSFRLHEWNVLLFLLWIGSPVINIIGNLLLFKLYRTLNTTKLFRNYYIALFILYVVVFLFSIMLFAGLASI</sequence>
<protein>
    <submittedName>
        <fullName evidence="2">Uncharacterized protein</fullName>
    </submittedName>
</protein>
<evidence type="ECO:0000256" key="1">
    <source>
        <dbReference type="SAM" id="Phobius"/>
    </source>
</evidence>